<evidence type="ECO:0000313" key="1">
    <source>
        <dbReference type="EMBL" id="MFB9466249.1"/>
    </source>
</evidence>
<dbReference type="RefSeq" id="WP_381349129.1">
    <property type="nucleotide sequence ID" value="NZ_JBHMCY010000064.1"/>
</dbReference>
<reference evidence="1 2" key="1">
    <citation type="submission" date="2024-09" db="EMBL/GenBank/DDBJ databases">
        <authorList>
            <person name="Sun Q."/>
            <person name="Mori K."/>
        </authorList>
    </citation>
    <scope>NUCLEOTIDE SEQUENCE [LARGE SCALE GENOMIC DNA]</scope>
    <source>
        <strain evidence="1 2">JCM 6917</strain>
    </source>
</reference>
<evidence type="ECO:0008006" key="3">
    <source>
        <dbReference type="Google" id="ProtNLM"/>
    </source>
</evidence>
<proteinExistence type="predicted"/>
<evidence type="ECO:0000313" key="2">
    <source>
        <dbReference type="Proteomes" id="UP001589709"/>
    </source>
</evidence>
<keyword evidence="2" id="KW-1185">Reference proteome</keyword>
<gene>
    <name evidence="1" type="ORF">ACFF45_26930</name>
</gene>
<sequence length="66" mass="7306">MCRCGDPGRRNVLDGTDHLLAIRNGRHIVTARPRRHLADEECRRSADFPSGACAFRAPGEVTFENG</sequence>
<name>A0ABV5N7K8_9ACTN</name>
<organism evidence="1 2">
    <name type="scientific">Streptomyces cinereospinus</name>
    <dbReference type="NCBI Taxonomy" id="285561"/>
    <lineage>
        <taxon>Bacteria</taxon>
        <taxon>Bacillati</taxon>
        <taxon>Actinomycetota</taxon>
        <taxon>Actinomycetes</taxon>
        <taxon>Kitasatosporales</taxon>
        <taxon>Streptomycetaceae</taxon>
        <taxon>Streptomyces</taxon>
    </lineage>
</organism>
<comment type="caution">
    <text evidence="1">The sequence shown here is derived from an EMBL/GenBank/DDBJ whole genome shotgun (WGS) entry which is preliminary data.</text>
</comment>
<protein>
    <recommendedName>
        <fullName evidence="3">DUF397 domain-containing protein</fullName>
    </recommendedName>
</protein>
<dbReference type="Proteomes" id="UP001589709">
    <property type="component" value="Unassembled WGS sequence"/>
</dbReference>
<dbReference type="EMBL" id="JBHMCY010000064">
    <property type="protein sequence ID" value="MFB9466249.1"/>
    <property type="molecule type" value="Genomic_DNA"/>
</dbReference>
<accession>A0ABV5N7K8</accession>